<feature type="domain" description="Flavin reductase like" evidence="4">
    <location>
        <begin position="18"/>
        <end position="171"/>
    </location>
</feature>
<protein>
    <submittedName>
        <fullName evidence="5">Flavin reductase</fullName>
    </submittedName>
</protein>
<accession>A0A2T5MGT9</accession>
<gene>
    <name evidence="5" type="ORF">CJD38_10655</name>
</gene>
<proteinExistence type="inferred from homology"/>
<organism evidence="5 6">
    <name type="scientific">Stenotrophobium rhamnosiphilum</name>
    <dbReference type="NCBI Taxonomy" id="2029166"/>
    <lineage>
        <taxon>Bacteria</taxon>
        <taxon>Pseudomonadati</taxon>
        <taxon>Pseudomonadota</taxon>
        <taxon>Gammaproteobacteria</taxon>
        <taxon>Nevskiales</taxon>
        <taxon>Nevskiaceae</taxon>
        <taxon>Stenotrophobium</taxon>
    </lineage>
</organism>
<sequence length="233" mass="25581">MKRQSPDTVSIEPAILYFGTPVVLISTTNEDGSMNIAPMSSAFWLGWRCMLGLDGSSKTTENLIRTGELVLNLPSPAQVDAVDRLAKLTGSNPIPGAKQMRGYSHEKNKFEIAGLTPVPSETIAPARASECPVQMEAVLSASHGLMDDDEQWRGGLKVFEVRIQRVHVHPSILMDGVENRIDPDKWNPLIMSFQKFYGLAPGQVHPSRLGEIPEQTYLSPDVARAKTVGNMTR</sequence>
<reference evidence="5 6" key="1">
    <citation type="submission" date="2018-04" db="EMBL/GenBank/DDBJ databases">
        <title>Novel species isolated from glacier.</title>
        <authorList>
            <person name="Liu Q."/>
            <person name="Xin Y.-H."/>
        </authorList>
    </citation>
    <scope>NUCLEOTIDE SEQUENCE [LARGE SCALE GENOMIC DNA]</scope>
    <source>
        <strain evidence="5 6">GT1R17</strain>
    </source>
</reference>
<name>A0A2T5MGT9_9GAMM</name>
<evidence type="ECO:0000313" key="5">
    <source>
        <dbReference type="EMBL" id="PTU31749.1"/>
    </source>
</evidence>
<evidence type="ECO:0000256" key="3">
    <source>
        <dbReference type="ARBA" id="ARBA00038054"/>
    </source>
</evidence>
<dbReference type="Proteomes" id="UP000244248">
    <property type="component" value="Unassembled WGS sequence"/>
</dbReference>
<evidence type="ECO:0000256" key="1">
    <source>
        <dbReference type="ARBA" id="ARBA00001917"/>
    </source>
</evidence>
<evidence type="ECO:0000313" key="6">
    <source>
        <dbReference type="Proteomes" id="UP000244248"/>
    </source>
</evidence>
<dbReference type="PANTHER" id="PTHR43567:SF1">
    <property type="entry name" value="FLAVOREDOXIN"/>
    <property type="match status" value="1"/>
</dbReference>
<comment type="caution">
    <text evidence="5">The sequence shown here is derived from an EMBL/GenBank/DDBJ whole genome shotgun (WGS) entry which is preliminary data.</text>
</comment>
<dbReference type="Pfam" id="PF01613">
    <property type="entry name" value="Flavin_Reduct"/>
    <property type="match status" value="1"/>
</dbReference>
<dbReference type="PANTHER" id="PTHR43567">
    <property type="entry name" value="FLAVOREDOXIN-RELATED-RELATED"/>
    <property type="match status" value="1"/>
</dbReference>
<keyword evidence="2" id="KW-0285">Flavoprotein</keyword>
<comment type="cofactor">
    <cofactor evidence="1">
        <name>FMN</name>
        <dbReference type="ChEBI" id="CHEBI:58210"/>
    </cofactor>
</comment>
<dbReference type="AlphaFoldDB" id="A0A2T5MGT9"/>
<comment type="similarity">
    <text evidence="3">Belongs to the flavoredoxin family.</text>
</comment>
<dbReference type="InterPro" id="IPR052174">
    <property type="entry name" value="Flavoredoxin"/>
</dbReference>
<dbReference type="RefSeq" id="WP_107940302.1">
    <property type="nucleotide sequence ID" value="NZ_QANS01000003.1"/>
</dbReference>
<dbReference type="InterPro" id="IPR012349">
    <property type="entry name" value="Split_barrel_FMN-bd"/>
</dbReference>
<evidence type="ECO:0000256" key="2">
    <source>
        <dbReference type="ARBA" id="ARBA00022630"/>
    </source>
</evidence>
<dbReference type="GO" id="GO:0016646">
    <property type="term" value="F:oxidoreductase activity, acting on the CH-NH group of donors, NAD or NADP as acceptor"/>
    <property type="evidence" value="ECO:0007669"/>
    <property type="project" value="UniProtKB-ARBA"/>
</dbReference>
<dbReference type="GO" id="GO:0010181">
    <property type="term" value="F:FMN binding"/>
    <property type="evidence" value="ECO:0007669"/>
    <property type="project" value="InterPro"/>
</dbReference>
<dbReference type="InterPro" id="IPR002563">
    <property type="entry name" value="Flavin_Rdtase-like_dom"/>
</dbReference>
<evidence type="ECO:0000259" key="4">
    <source>
        <dbReference type="Pfam" id="PF01613"/>
    </source>
</evidence>
<keyword evidence="6" id="KW-1185">Reference proteome</keyword>
<dbReference type="SUPFAM" id="SSF50475">
    <property type="entry name" value="FMN-binding split barrel"/>
    <property type="match status" value="1"/>
</dbReference>
<dbReference type="EMBL" id="QANS01000003">
    <property type="protein sequence ID" value="PTU31749.1"/>
    <property type="molecule type" value="Genomic_DNA"/>
</dbReference>
<dbReference type="OrthoDB" id="5946411at2"/>
<dbReference type="Gene3D" id="2.30.110.10">
    <property type="entry name" value="Electron Transport, Fmn-binding Protein, Chain A"/>
    <property type="match status" value="1"/>
</dbReference>